<evidence type="ECO:0000313" key="3">
    <source>
        <dbReference type="EMBL" id="MDL2081302.1"/>
    </source>
</evidence>
<dbReference type="PANTHER" id="PTHR35535">
    <property type="entry name" value="HEAT SHOCK PROTEIN HSLJ"/>
    <property type="match status" value="1"/>
</dbReference>
<keyword evidence="4" id="KW-1185">Reference proteome</keyword>
<dbReference type="EMBL" id="JASJUS010000045">
    <property type="protein sequence ID" value="MDL2081302.1"/>
    <property type="molecule type" value="Genomic_DNA"/>
</dbReference>
<name>A0ABT7JBZ1_9ACTN</name>
<evidence type="ECO:0000256" key="1">
    <source>
        <dbReference type="SAM" id="SignalP"/>
    </source>
</evidence>
<accession>A0ABT7JBZ1</accession>
<dbReference type="InterPro" id="IPR005184">
    <property type="entry name" value="DUF306_Meta_HslJ"/>
</dbReference>
<organism evidence="3 4">
    <name type="scientific">Streptomyces fuscus</name>
    <dbReference type="NCBI Taxonomy" id="3048495"/>
    <lineage>
        <taxon>Bacteria</taxon>
        <taxon>Bacillati</taxon>
        <taxon>Actinomycetota</taxon>
        <taxon>Actinomycetes</taxon>
        <taxon>Kitasatosporales</taxon>
        <taxon>Streptomycetaceae</taxon>
        <taxon>Streptomyces</taxon>
    </lineage>
</organism>
<dbReference type="Proteomes" id="UP001241926">
    <property type="component" value="Unassembled WGS sequence"/>
</dbReference>
<dbReference type="RefSeq" id="WP_285436843.1">
    <property type="nucleotide sequence ID" value="NZ_JASJUS010000045.1"/>
</dbReference>
<dbReference type="Gene3D" id="2.40.128.270">
    <property type="match status" value="2"/>
</dbReference>
<feature type="domain" description="DUF306" evidence="2">
    <location>
        <begin position="187"/>
        <end position="298"/>
    </location>
</feature>
<gene>
    <name evidence="3" type="ORF">QNN03_33150</name>
</gene>
<reference evidence="3 4" key="1">
    <citation type="submission" date="2023-05" db="EMBL/GenBank/DDBJ databases">
        <title>Streptomyces fuscus sp. nov., a brown-black pigment producing actinomyces isolated from dry sand of Sea duck farm.</title>
        <authorList>
            <person name="Xie J."/>
            <person name="Shen N."/>
        </authorList>
    </citation>
    <scope>NUCLEOTIDE SEQUENCE [LARGE SCALE GENOMIC DNA]</scope>
    <source>
        <strain evidence="3 4">GXMU-J15</strain>
    </source>
</reference>
<dbReference type="PANTHER" id="PTHR35535:SF2">
    <property type="entry name" value="DUF306 DOMAIN-CONTAINING PROTEIN"/>
    <property type="match status" value="1"/>
</dbReference>
<dbReference type="InterPro" id="IPR053147">
    <property type="entry name" value="Hsp_HslJ-like"/>
</dbReference>
<feature type="domain" description="DUF306" evidence="2">
    <location>
        <begin position="51"/>
        <end position="173"/>
    </location>
</feature>
<protein>
    <submittedName>
        <fullName evidence="3">META domain-containing protein</fullName>
    </submittedName>
</protein>
<evidence type="ECO:0000259" key="2">
    <source>
        <dbReference type="Pfam" id="PF03724"/>
    </source>
</evidence>
<keyword evidence="1" id="KW-0732">Signal</keyword>
<evidence type="ECO:0000313" key="4">
    <source>
        <dbReference type="Proteomes" id="UP001241926"/>
    </source>
</evidence>
<sequence>MKRTTRVKYAAAALAGTAVLAACGTDSGKGGAGSGSVSDGEKTSKAGDVIADTRWVPRKVTVDGKEYTLPTEDTNFPVDEAYITFKPGTAKPDEGGGQSGGTVGCNHMGADVEIDGDTVKVGDLGMTQMACKGAVQEFENRFVDVFDGTLKAAVKERDGVRTLTLTRSDGDSITLVESTVKDKDQPALKGTKWTVESLLSGKGADATARSLPEGAKAHLTFAEDGTVSGNLGCNNIRGKAAVKDGTIEFGPLSTTRMLCEDPVMKAEREMIDILAGKVSYQQKDQELTLTAKSGDGLVARAE</sequence>
<dbReference type="InterPro" id="IPR038670">
    <property type="entry name" value="HslJ-like_sf"/>
</dbReference>
<feature type="signal peptide" evidence="1">
    <location>
        <begin position="1"/>
        <end position="21"/>
    </location>
</feature>
<dbReference type="PROSITE" id="PS51257">
    <property type="entry name" value="PROKAR_LIPOPROTEIN"/>
    <property type="match status" value="1"/>
</dbReference>
<proteinExistence type="predicted"/>
<dbReference type="Pfam" id="PF03724">
    <property type="entry name" value="META"/>
    <property type="match status" value="2"/>
</dbReference>
<feature type="chain" id="PRO_5045172550" evidence="1">
    <location>
        <begin position="22"/>
        <end position="302"/>
    </location>
</feature>
<comment type="caution">
    <text evidence="3">The sequence shown here is derived from an EMBL/GenBank/DDBJ whole genome shotgun (WGS) entry which is preliminary data.</text>
</comment>